<gene>
    <name evidence="7" type="ORF">FE785_00640</name>
</gene>
<dbReference type="RefSeq" id="WP_138563404.1">
    <property type="nucleotide sequence ID" value="NZ_CP040602.1"/>
</dbReference>
<feature type="transmembrane region" description="Helical" evidence="5">
    <location>
        <begin position="21"/>
        <end position="39"/>
    </location>
</feature>
<dbReference type="Proteomes" id="UP000304864">
    <property type="component" value="Chromosome"/>
</dbReference>
<dbReference type="OrthoDB" id="9805202at2"/>
<dbReference type="InterPro" id="IPR010538">
    <property type="entry name" value="DHOR"/>
</dbReference>
<evidence type="ECO:0000256" key="3">
    <source>
        <dbReference type="ARBA" id="ARBA00023004"/>
    </source>
</evidence>
<dbReference type="GO" id="GO:0009055">
    <property type="term" value="F:electron transfer activity"/>
    <property type="evidence" value="ECO:0007669"/>
    <property type="project" value="InterPro"/>
</dbReference>
<dbReference type="PIRSF" id="PIRSF028099">
    <property type="entry name" value="DUF1111"/>
    <property type="match status" value="1"/>
</dbReference>
<name>A0A4P9K328_9GAMM</name>
<keyword evidence="5" id="KW-1133">Transmembrane helix</keyword>
<dbReference type="InterPro" id="IPR009056">
    <property type="entry name" value="Cyt_c-like_dom"/>
</dbReference>
<evidence type="ECO:0000256" key="4">
    <source>
        <dbReference type="PROSITE-ProRule" id="PRU00433"/>
    </source>
</evidence>
<keyword evidence="1 4" id="KW-0349">Heme</keyword>
<dbReference type="PANTHER" id="PTHR30600">
    <property type="entry name" value="CYTOCHROME C PEROXIDASE-RELATED"/>
    <property type="match status" value="1"/>
</dbReference>
<keyword evidence="3 4" id="KW-0408">Iron</keyword>
<feature type="domain" description="Cytochrome c" evidence="6">
    <location>
        <begin position="359"/>
        <end position="491"/>
    </location>
</feature>
<dbReference type="GO" id="GO:0004130">
    <property type="term" value="F:cytochrome-c peroxidase activity"/>
    <property type="evidence" value="ECO:0007669"/>
    <property type="project" value="TreeGrafter"/>
</dbReference>
<evidence type="ECO:0000256" key="1">
    <source>
        <dbReference type="ARBA" id="ARBA00022617"/>
    </source>
</evidence>
<dbReference type="InterPro" id="IPR051395">
    <property type="entry name" value="Cytochrome_c_Peroxidase/MauG"/>
</dbReference>
<evidence type="ECO:0000313" key="8">
    <source>
        <dbReference type="Proteomes" id="UP000304864"/>
    </source>
</evidence>
<dbReference type="PANTHER" id="PTHR30600:SF4">
    <property type="entry name" value="CYTOCHROME C DOMAIN-CONTAINING PROTEIN"/>
    <property type="match status" value="1"/>
</dbReference>
<dbReference type="SUPFAM" id="SSF46626">
    <property type="entry name" value="Cytochrome c"/>
    <property type="match status" value="1"/>
</dbReference>
<dbReference type="GO" id="GO:0020037">
    <property type="term" value="F:heme binding"/>
    <property type="evidence" value="ECO:0007669"/>
    <property type="project" value="InterPro"/>
</dbReference>
<dbReference type="EMBL" id="CP040602">
    <property type="protein sequence ID" value="QCU89239.1"/>
    <property type="molecule type" value="Genomic_DNA"/>
</dbReference>
<dbReference type="Pfam" id="PF06537">
    <property type="entry name" value="DHOR"/>
    <property type="match status" value="1"/>
</dbReference>
<keyword evidence="5" id="KW-0812">Transmembrane</keyword>
<dbReference type="GO" id="GO:0046872">
    <property type="term" value="F:metal ion binding"/>
    <property type="evidence" value="ECO:0007669"/>
    <property type="project" value="UniProtKB-KW"/>
</dbReference>
<dbReference type="AlphaFoldDB" id="A0A4P9K328"/>
<evidence type="ECO:0000256" key="2">
    <source>
        <dbReference type="ARBA" id="ARBA00022723"/>
    </source>
</evidence>
<evidence type="ECO:0000256" key="5">
    <source>
        <dbReference type="SAM" id="Phobius"/>
    </source>
</evidence>
<reference evidence="7 8" key="1">
    <citation type="submission" date="2019-05" db="EMBL/GenBank/DDBJ databases">
        <title>Thiomicrorhabdus sediminis sp. nov, a novel sulfur-oxidizing bacterium isolated from coastal sediment.</title>
        <authorList>
            <person name="Liu X."/>
        </authorList>
    </citation>
    <scope>NUCLEOTIDE SEQUENCE [LARGE SCALE GENOMIC DNA]</scope>
    <source>
        <strain evidence="7 8">G1</strain>
    </source>
</reference>
<keyword evidence="8" id="KW-1185">Reference proteome</keyword>
<sequence>MLNRYSHTVYQVQRCRVMQGYIVAALAICIVMLFLPNSAMANAKLPGGDGSVEYQPFASYLLPMANMSEDAKTDFHAARALAHQPWVKAPASTTARDGLGPIYNARSCLACHINGGRGLMPNDGKQRLTQGVVRLSVEDEKGVRAHPVYGEQLQTQSIALAHQLNLAASLYKSEPKPEAYAYIDWQYKQYVYADGSKVELRHPKLRLQRLAYGELGEKVRLSLRNAPPIHGVGLLEMISEKDILANQKQQADQGLVSGKVNRVFDPQSAQTVIGRFGWKANQPSVLVQTAQAFQQDIGISNPLFTDQPCTRYEKECRQQPLGYVRNSKEPFELNNRLLQAVADFSKNLAVPKARQMGKTLSVQGDKLFKQTGCIACHKASYVTTEDKQFPQLSNQQIWPYSDLLVHDMGEALADNRSDFLAGGREWRTAPLWGIGLSERVNGSHNFLHDGRARTIEEAILWHGGEAEFSKQNFVKLTQQQRQLLLDFIKAI</sequence>
<evidence type="ECO:0000313" key="7">
    <source>
        <dbReference type="EMBL" id="QCU89239.1"/>
    </source>
</evidence>
<dbReference type="Gene3D" id="1.10.760.10">
    <property type="entry name" value="Cytochrome c-like domain"/>
    <property type="match status" value="1"/>
</dbReference>
<protein>
    <recommendedName>
        <fullName evidence="6">Cytochrome c domain-containing protein</fullName>
    </recommendedName>
</protein>
<dbReference type="KEGG" id="thig:FE785_00640"/>
<evidence type="ECO:0000259" key="6">
    <source>
        <dbReference type="PROSITE" id="PS51007"/>
    </source>
</evidence>
<proteinExistence type="predicted"/>
<accession>A0A4P9K328</accession>
<dbReference type="PROSITE" id="PS51007">
    <property type="entry name" value="CYTC"/>
    <property type="match status" value="1"/>
</dbReference>
<keyword evidence="5" id="KW-0472">Membrane</keyword>
<keyword evidence="2 4" id="KW-0479">Metal-binding</keyword>
<organism evidence="7 8">
    <name type="scientific">Thiomicrorhabdus sediminis</name>
    <dbReference type="NCBI Taxonomy" id="2580412"/>
    <lineage>
        <taxon>Bacteria</taxon>
        <taxon>Pseudomonadati</taxon>
        <taxon>Pseudomonadota</taxon>
        <taxon>Gammaproteobacteria</taxon>
        <taxon>Thiotrichales</taxon>
        <taxon>Piscirickettsiaceae</taxon>
        <taxon>Thiomicrorhabdus</taxon>
    </lineage>
</organism>
<dbReference type="InterPro" id="IPR036909">
    <property type="entry name" value="Cyt_c-like_dom_sf"/>
</dbReference>